<organism evidence="1">
    <name type="scientific">Oppiella nova</name>
    <dbReference type="NCBI Taxonomy" id="334625"/>
    <lineage>
        <taxon>Eukaryota</taxon>
        <taxon>Metazoa</taxon>
        <taxon>Ecdysozoa</taxon>
        <taxon>Arthropoda</taxon>
        <taxon>Chelicerata</taxon>
        <taxon>Arachnida</taxon>
        <taxon>Acari</taxon>
        <taxon>Acariformes</taxon>
        <taxon>Sarcoptiformes</taxon>
        <taxon>Oribatida</taxon>
        <taxon>Brachypylina</taxon>
        <taxon>Oppioidea</taxon>
        <taxon>Oppiidae</taxon>
        <taxon>Oppiella</taxon>
    </lineage>
</organism>
<evidence type="ECO:0000313" key="2">
    <source>
        <dbReference type="Proteomes" id="UP000728032"/>
    </source>
</evidence>
<dbReference type="OrthoDB" id="6283437at2759"/>
<name>A0A7R9QPX5_9ACAR</name>
<keyword evidence="2" id="KW-1185">Reference proteome</keyword>
<protein>
    <submittedName>
        <fullName evidence="1">Uncharacterized protein</fullName>
    </submittedName>
</protein>
<dbReference type="EMBL" id="OC920180">
    <property type="protein sequence ID" value="CAD7652271.1"/>
    <property type="molecule type" value="Genomic_DNA"/>
</dbReference>
<evidence type="ECO:0000313" key="1">
    <source>
        <dbReference type="EMBL" id="CAD7652271.1"/>
    </source>
</evidence>
<dbReference type="EMBL" id="CAJPVJ010005355">
    <property type="protein sequence ID" value="CAG2169458.1"/>
    <property type="molecule type" value="Genomic_DNA"/>
</dbReference>
<gene>
    <name evidence="1" type="ORF">ONB1V03_LOCUS8935</name>
</gene>
<dbReference type="AlphaFoldDB" id="A0A7R9QPX5"/>
<sequence length="185" mass="21888">MRILNTLFIGFLKKLNSNENKDSIVNRNRVKNRHNVSIDLDDYSDDIHNDYKNAIKRLPTNISLKDIKEWMDKDTACCMLGHIAGDKGYHCEAMFYAFDILQRNSNRAHNRKLAFYGRNKMPHFGEKLMLRFEKCLTKKGYIFNKCCHLAVNVMQNLQSPQYNTLQLYLYNMRQLNNTHHNHNSN</sequence>
<accession>A0A7R9QPX5</accession>
<dbReference type="Proteomes" id="UP000728032">
    <property type="component" value="Unassembled WGS sequence"/>
</dbReference>
<proteinExistence type="predicted"/>
<reference evidence="1" key="1">
    <citation type="submission" date="2020-11" db="EMBL/GenBank/DDBJ databases">
        <authorList>
            <person name="Tran Van P."/>
        </authorList>
    </citation>
    <scope>NUCLEOTIDE SEQUENCE</scope>
</reference>